<dbReference type="InterPro" id="IPR050246">
    <property type="entry name" value="Class_II_FBP_aldolase"/>
</dbReference>
<proteinExistence type="inferred from homology"/>
<gene>
    <name evidence="14" type="ORF">A3F84_21325</name>
</gene>
<dbReference type="PROSITE" id="PS00602">
    <property type="entry name" value="ALDOLASE_CLASS_II_1"/>
    <property type="match status" value="1"/>
</dbReference>
<dbReference type="PROSITE" id="PS00806">
    <property type="entry name" value="ALDOLASE_CLASS_II_2"/>
    <property type="match status" value="1"/>
</dbReference>
<dbReference type="PIRSF" id="PIRSF001359">
    <property type="entry name" value="F_bP_aldolase_II"/>
    <property type="match status" value="1"/>
</dbReference>
<dbReference type="PANTHER" id="PTHR30304">
    <property type="entry name" value="D-TAGATOSE-1,6-BISPHOSPHATE ALDOLASE"/>
    <property type="match status" value="1"/>
</dbReference>
<keyword evidence="8" id="KW-0324">Glycolysis</keyword>
<keyword evidence="6 13" id="KW-0479">Metal-binding</keyword>
<feature type="binding site" evidence="12">
    <location>
        <begin position="218"/>
        <end position="220"/>
    </location>
    <ligand>
        <name>dihydroxyacetone phosphate</name>
        <dbReference type="ChEBI" id="CHEBI:57642"/>
    </ligand>
</feature>
<dbReference type="EC" id="4.1.2.13" evidence="5"/>
<dbReference type="InterPro" id="IPR013785">
    <property type="entry name" value="Aldolase_TIM"/>
</dbReference>
<dbReference type="EMBL" id="MFKF01000058">
    <property type="protein sequence ID" value="OGG55876.1"/>
    <property type="molecule type" value="Genomic_DNA"/>
</dbReference>
<evidence type="ECO:0000256" key="2">
    <source>
        <dbReference type="ARBA" id="ARBA00002181"/>
    </source>
</evidence>
<evidence type="ECO:0000256" key="13">
    <source>
        <dbReference type="PIRSR" id="PIRSR001359-3"/>
    </source>
</evidence>
<feature type="binding site" evidence="12">
    <location>
        <position position="187"/>
    </location>
    <ligand>
        <name>dihydroxyacetone phosphate</name>
        <dbReference type="ChEBI" id="CHEBI:57642"/>
    </ligand>
</feature>
<comment type="cofactor">
    <cofactor evidence="13">
        <name>Zn(2+)</name>
        <dbReference type="ChEBI" id="CHEBI:29105"/>
    </cofactor>
    <text evidence="13">Binds 2 Zn(2+) ions per subunit. One is catalytic and the other provides a structural contribution.</text>
</comment>
<keyword evidence="9" id="KW-0456">Lyase</keyword>
<evidence type="ECO:0000256" key="9">
    <source>
        <dbReference type="ARBA" id="ARBA00023239"/>
    </source>
</evidence>
<dbReference type="InterPro" id="IPR000771">
    <property type="entry name" value="FBA_II"/>
</dbReference>
<feature type="binding site" evidence="12">
    <location>
        <begin position="260"/>
        <end position="263"/>
    </location>
    <ligand>
        <name>dihydroxyacetone phosphate</name>
        <dbReference type="ChEBI" id="CHEBI:57642"/>
    </ligand>
</feature>
<dbReference type="Gene3D" id="3.20.20.70">
    <property type="entry name" value="Aldolase class I"/>
    <property type="match status" value="1"/>
</dbReference>
<evidence type="ECO:0000256" key="12">
    <source>
        <dbReference type="PIRSR" id="PIRSR001359-2"/>
    </source>
</evidence>
<sequence length="332" mass="36450">MPLVTMKQVLDEAIRGNYAVGAFNVNNMEQIKGIMEAARQTKSPVILQASRGARKYAGRRFLRHLILAAIEEYPEIPIAMHLDHGNNLQSCVEAIEDGFTSVMIDGSLAEDGKTPAPYDYNLNVTRQVVLYAHERGATVEGELGCLGGIEDGVGSGDVKLADPDQAVEFAERTGVDALALGFGTSHGAYKFKKEPKLAYHIVEKVHQHRPDLPIVSHGSSSVPRDLVDRINAFGGHMPNAMGVPLPDLVRSIDFGVRKINIDTDTRLGVTGVIREVFGKQPDKFDPRDYLKPAMEEITRIVAERMRAFRTAGHAGDYAPKGLEEMKKAYSKK</sequence>
<comment type="pathway">
    <text evidence="3">Carbohydrate degradation; glycolysis; D-glyceraldehyde 3-phosphate and glycerone phosphate from D-glucose: step 4/4.</text>
</comment>
<feature type="binding site" evidence="13">
    <location>
        <position position="142"/>
    </location>
    <ligand>
        <name>Zn(2+)</name>
        <dbReference type="ChEBI" id="CHEBI:29105"/>
        <label>2</label>
    </ligand>
</feature>
<dbReference type="SUPFAM" id="SSF51569">
    <property type="entry name" value="Aldolase"/>
    <property type="match status" value="1"/>
</dbReference>
<feature type="binding site" evidence="13">
    <location>
        <position position="105"/>
    </location>
    <ligand>
        <name>Zn(2+)</name>
        <dbReference type="ChEBI" id="CHEBI:29105"/>
        <label>2</label>
    </ligand>
</feature>
<evidence type="ECO:0000313" key="14">
    <source>
        <dbReference type="EMBL" id="OGG55876.1"/>
    </source>
</evidence>
<accession>A0A1F6D377</accession>
<evidence type="ECO:0000313" key="15">
    <source>
        <dbReference type="Proteomes" id="UP000178606"/>
    </source>
</evidence>
<dbReference type="CDD" id="cd00947">
    <property type="entry name" value="TBP_aldolase_IIB"/>
    <property type="match status" value="1"/>
</dbReference>
<protein>
    <recommendedName>
        <fullName evidence="5">fructose-bisphosphate aldolase</fullName>
        <ecNumber evidence="5">4.1.2.13</ecNumber>
    </recommendedName>
    <alternativeName>
        <fullName evidence="10">Fructose-1,6-bisphosphate aldolase</fullName>
    </alternativeName>
</protein>
<evidence type="ECO:0000256" key="11">
    <source>
        <dbReference type="PIRSR" id="PIRSR001359-1"/>
    </source>
</evidence>
<comment type="caution">
    <text evidence="14">The sequence shown here is derived from an EMBL/GenBank/DDBJ whole genome shotgun (WGS) entry which is preliminary data.</text>
</comment>
<dbReference type="Pfam" id="PF01116">
    <property type="entry name" value="F_bP_aldolase"/>
    <property type="match status" value="1"/>
</dbReference>
<evidence type="ECO:0000256" key="6">
    <source>
        <dbReference type="ARBA" id="ARBA00022723"/>
    </source>
</evidence>
<dbReference type="GO" id="GO:0008270">
    <property type="term" value="F:zinc ion binding"/>
    <property type="evidence" value="ECO:0007669"/>
    <property type="project" value="InterPro"/>
</dbReference>
<feature type="binding site" evidence="13">
    <location>
        <position position="217"/>
    </location>
    <ligand>
        <name>Zn(2+)</name>
        <dbReference type="ChEBI" id="CHEBI:29105"/>
        <label>1</label>
        <note>catalytic</note>
    </ligand>
</feature>
<feature type="binding site" evidence="13">
    <location>
        <position position="84"/>
    </location>
    <ligand>
        <name>Zn(2+)</name>
        <dbReference type="ChEBI" id="CHEBI:29105"/>
        <label>1</label>
        <note>catalytic</note>
    </ligand>
</feature>
<evidence type="ECO:0000256" key="8">
    <source>
        <dbReference type="ARBA" id="ARBA00023152"/>
    </source>
</evidence>
<evidence type="ECO:0000256" key="7">
    <source>
        <dbReference type="ARBA" id="ARBA00022833"/>
    </source>
</evidence>
<feature type="active site" description="Proton donor" evidence="11">
    <location>
        <position position="83"/>
    </location>
</feature>
<evidence type="ECO:0000256" key="1">
    <source>
        <dbReference type="ARBA" id="ARBA00000441"/>
    </source>
</evidence>
<keyword evidence="7 13" id="KW-0862">Zinc</keyword>
<dbReference type="PANTHER" id="PTHR30304:SF0">
    <property type="entry name" value="D-TAGATOSE-1,6-BISPHOSPHATE ALDOLASE SUBUNIT GATY-RELATED"/>
    <property type="match status" value="1"/>
</dbReference>
<dbReference type="Proteomes" id="UP000178606">
    <property type="component" value="Unassembled WGS sequence"/>
</dbReference>
<name>A0A1F6D377_HANXR</name>
<comment type="similarity">
    <text evidence="4">Belongs to the class II fructose-bisphosphate aldolase family.</text>
</comment>
<dbReference type="GO" id="GO:0006096">
    <property type="term" value="P:glycolytic process"/>
    <property type="evidence" value="ECO:0007669"/>
    <property type="project" value="UniProtKB-KW"/>
</dbReference>
<reference evidence="14 15" key="1">
    <citation type="journal article" date="2016" name="Nat. Commun.">
        <title>Thousands of microbial genomes shed light on interconnected biogeochemical processes in an aquifer system.</title>
        <authorList>
            <person name="Anantharaman K."/>
            <person name="Brown C.T."/>
            <person name="Hug L.A."/>
            <person name="Sharon I."/>
            <person name="Castelle C.J."/>
            <person name="Probst A.J."/>
            <person name="Thomas B.C."/>
            <person name="Singh A."/>
            <person name="Wilkins M.J."/>
            <person name="Karaoz U."/>
            <person name="Brodie E.L."/>
            <person name="Williams K.H."/>
            <person name="Hubbard S.S."/>
            <person name="Banfield J.F."/>
        </authorList>
    </citation>
    <scope>NUCLEOTIDE SEQUENCE [LARGE SCALE GENOMIC DNA]</scope>
    <source>
        <strain evidence="15">RIFCSPLOWO2_12_FULL_64_10</strain>
    </source>
</reference>
<feature type="binding site" evidence="13">
    <location>
        <position position="186"/>
    </location>
    <ligand>
        <name>Zn(2+)</name>
        <dbReference type="ChEBI" id="CHEBI:29105"/>
        <label>1</label>
        <note>catalytic</note>
    </ligand>
</feature>
<dbReference type="AlphaFoldDB" id="A0A1F6D377"/>
<dbReference type="GO" id="GO:0004332">
    <property type="term" value="F:fructose-bisphosphate aldolase activity"/>
    <property type="evidence" value="ECO:0007669"/>
    <property type="project" value="UniProtKB-EC"/>
</dbReference>
<evidence type="ECO:0000256" key="4">
    <source>
        <dbReference type="ARBA" id="ARBA00005812"/>
    </source>
</evidence>
<evidence type="ECO:0000256" key="5">
    <source>
        <dbReference type="ARBA" id="ARBA00013068"/>
    </source>
</evidence>
<dbReference type="FunFam" id="3.20.20.70:FF:000111">
    <property type="entry name" value="Fructose-1,6-bisphosphate aldolase"/>
    <property type="match status" value="1"/>
</dbReference>
<comment type="function">
    <text evidence="2">Catalyzes the aldol condensation of dihydroxyacetone phosphate (DHAP or glycerone-phosphate) with glyceraldehyde 3-phosphate (G3P) to form fructose 1,6-bisphosphate (FBP) in gluconeogenesis and the reverse reaction in glycolysis.</text>
</comment>
<comment type="catalytic activity">
    <reaction evidence="1">
        <text>beta-D-fructose 1,6-bisphosphate = D-glyceraldehyde 3-phosphate + dihydroxyacetone phosphate</text>
        <dbReference type="Rhea" id="RHEA:14729"/>
        <dbReference type="ChEBI" id="CHEBI:32966"/>
        <dbReference type="ChEBI" id="CHEBI:57642"/>
        <dbReference type="ChEBI" id="CHEBI:59776"/>
        <dbReference type="EC" id="4.1.2.13"/>
    </reaction>
</comment>
<evidence type="ECO:0000256" key="3">
    <source>
        <dbReference type="ARBA" id="ARBA00004714"/>
    </source>
</evidence>
<evidence type="ECO:0000256" key="10">
    <source>
        <dbReference type="ARBA" id="ARBA00031804"/>
    </source>
</evidence>
<dbReference type="NCBIfam" id="TIGR00167">
    <property type="entry name" value="cbbA"/>
    <property type="match status" value="1"/>
</dbReference>
<organism evidence="14 15">
    <name type="scientific">Handelsmanbacteria sp. (strain RIFCSPLOWO2_12_FULL_64_10)</name>
    <dbReference type="NCBI Taxonomy" id="1817868"/>
    <lineage>
        <taxon>Bacteria</taxon>
        <taxon>Candidatus Handelsmaniibacteriota</taxon>
    </lineage>
</organism>